<dbReference type="EMBL" id="LGGO01000006">
    <property type="protein sequence ID" value="KUK77778.1"/>
    <property type="molecule type" value="Genomic_DNA"/>
</dbReference>
<protein>
    <submittedName>
        <fullName evidence="1">Uncharacterized protein</fullName>
    </submittedName>
</protein>
<name>A0A101HJ34_9BACT</name>
<organism evidence="1 2">
    <name type="scientific">candidate division WS6 bacterium 34_10</name>
    <dbReference type="NCBI Taxonomy" id="1641389"/>
    <lineage>
        <taxon>Bacteria</taxon>
        <taxon>Candidatus Dojkabacteria</taxon>
    </lineage>
</organism>
<comment type="caution">
    <text evidence="1">The sequence shown here is derived from an EMBL/GenBank/DDBJ whole genome shotgun (WGS) entry which is preliminary data.</text>
</comment>
<proteinExistence type="predicted"/>
<sequence length="212" mass="25154">MKKETLKELDNLIYFTKDSLKSLSGDSDNTISMNIHRWKKSGDIIVFKSGIYTTKKSYEINSKEEGYHKYISSILLKPSYISLSTTLSGYDILSEGVYNTFAVTTKLPTSYFGRKYIYRQVTDKLFLGYEVKYFKDEKHEYYEATKAKALFDYIYYRSHMLDERMNIVEDLRLRLDSFTKDDFEEMRYYAKIISSEKLINIINNLEKNAYTY</sequence>
<evidence type="ECO:0000313" key="1">
    <source>
        <dbReference type="EMBL" id="KUK77778.1"/>
    </source>
</evidence>
<accession>A0A101HJ34</accession>
<reference evidence="2" key="1">
    <citation type="journal article" date="2015" name="MBio">
        <title>Genome-Resolved Metagenomic Analysis Reveals Roles for Candidate Phyla and Other Microbial Community Members in Biogeochemical Transformations in Oil Reservoirs.</title>
        <authorList>
            <person name="Hu P."/>
            <person name="Tom L."/>
            <person name="Singh A."/>
            <person name="Thomas B.C."/>
            <person name="Baker B.J."/>
            <person name="Piceno Y.M."/>
            <person name="Andersen G.L."/>
            <person name="Banfield J.F."/>
        </authorList>
    </citation>
    <scope>NUCLEOTIDE SEQUENCE [LARGE SCALE GENOMIC DNA]</scope>
</reference>
<dbReference type="Proteomes" id="UP000053904">
    <property type="component" value="Unassembled WGS sequence"/>
</dbReference>
<evidence type="ECO:0000313" key="2">
    <source>
        <dbReference type="Proteomes" id="UP000053904"/>
    </source>
</evidence>
<dbReference type="AlphaFoldDB" id="A0A101HJ34"/>
<gene>
    <name evidence="1" type="ORF">XD93_0096</name>
</gene>